<accession>A0ABY6Q7A7</accession>
<dbReference type="Proteomes" id="UP001317963">
    <property type="component" value="Chromosome"/>
</dbReference>
<organism evidence="1 2">
    <name type="scientific">Candidatus Paraluminiphilus aquimaris</name>
    <dbReference type="NCBI Taxonomy" id="2518994"/>
    <lineage>
        <taxon>Bacteria</taxon>
        <taxon>Pseudomonadati</taxon>
        <taxon>Pseudomonadota</taxon>
        <taxon>Gammaproteobacteria</taxon>
        <taxon>Cellvibrionales</taxon>
        <taxon>Halieaceae</taxon>
        <taxon>Candidatus Paraluminiphilus</taxon>
    </lineage>
</organism>
<dbReference type="EMBL" id="CP036501">
    <property type="protein sequence ID" value="UZP74785.1"/>
    <property type="molecule type" value="Genomic_DNA"/>
</dbReference>
<dbReference type="RefSeq" id="WP_279241245.1">
    <property type="nucleotide sequence ID" value="NZ_CP036501.1"/>
</dbReference>
<proteinExistence type="predicted"/>
<protein>
    <submittedName>
        <fullName evidence="1">Uncharacterized protein</fullName>
    </submittedName>
</protein>
<reference evidence="1 2" key="1">
    <citation type="submission" date="2019-02" db="EMBL/GenBank/DDBJ databases">
        <title>Halieaceae_genomes.</title>
        <authorList>
            <person name="Li S.-H."/>
        </authorList>
    </citation>
    <scope>NUCLEOTIDE SEQUENCE [LARGE SCALE GENOMIC DNA]</scope>
    <source>
        <strain evidence="1 2">JH123</strain>
    </source>
</reference>
<sequence>MSIVWILLIIAVAIAPLVSALPSEAQRYEAKVREHAMDRGVIVKLGSTPDIPARFRMPSDLSLVAYRRRRVDRHLSFDHPQVAVRSLGVWCSVPLEKPLTGSVLSLPDGAHIVELSEDYVSVFWDEKGNVEAVDKVITVIDSLVSDHGFE</sequence>
<gene>
    <name evidence="1" type="ORF">E0F26_08570</name>
</gene>
<evidence type="ECO:0000313" key="1">
    <source>
        <dbReference type="EMBL" id="UZP74785.1"/>
    </source>
</evidence>
<keyword evidence="2" id="KW-1185">Reference proteome</keyword>
<evidence type="ECO:0000313" key="2">
    <source>
        <dbReference type="Proteomes" id="UP001317963"/>
    </source>
</evidence>
<name>A0ABY6Q7A7_9GAMM</name>